<evidence type="ECO:0000256" key="1">
    <source>
        <dbReference type="SAM" id="MobiDB-lite"/>
    </source>
</evidence>
<sequence length="100" mass="10961">NIKDFCDGTGGGGSYIQLQRHHMTMEVFELLKEINLHNCGTNEVGFESGDFQTPANNNDCNFNREDVADLTQSLCEQAGQSGSDNGKSGPREGMEDWADD</sequence>
<evidence type="ECO:0000313" key="3">
    <source>
        <dbReference type="Proteomes" id="UP000765509"/>
    </source>
</evidence>
<reference evidence="2" key="1">
    <citation type="submission" date="2021-03" db="EMBL/GenBank/DDBJ databases">
        <title>Draft genome sequence of rust myrtle Austropuccinia psidii MF-1, a brazilian biotype.</title>
        <authorList>
            <person name="Quecine M.C."/>
            <person name="Pachon D.M.R."/>
            <person name="Bonatelli M.L."/>
            <person name="Correr F.H."/>
            <person name="Franceschini L.M."/>
            <person name="Leite T.F."/>
            <person name="Margarido G.R.A."/>
            <person name="Almeida C.A."/>
            <person name="Ferrarezi J.A."/>
            <person name="Labate C.A."/>
        </authorList>
    </citation>
    <scope>NUCLEOTIDE SEQUENCE</scope>
    <source>
        <strain evidence="2">MF-1</strain>
    </source>
</reference>
<comment type="caution">
    <text evidence="2">The sequence shown here is derived from an EMBL/GenBank/DDBJ whole genome shotgun (WGS) entry which is preliminary data.</text>
</comment>
<feature type="compositionally biased region" description="Polar residues" evidence="1">
    <location>
        <begin position="75"/>
        <end position="86"/>
    </location>
</feature>
<proteinExistence type="predicted"/>
<feature type="non-terminal residue" evidence="2">
    <location>
        <position position="1"/>
    </location>
</feature>
<dbReference type="AlphaFoldDB" id="A0A9Q3Q1D4"/>
<evidence type="ECO:0000313" key="2">
    <source>
        <dbReference type="EMBL" id="MBW0579712.1"/>
    </source>
</evidence>
<organism evidence="2 3">
    <name type="scientific">Austropuccinia psidii MF-1</name>
    <dbReference type="NCBI Taxonomy" id="1389203"/>
    <lineage>
        <taxon>Eukaryota</taxon>
        <taxon>Fungi</taxon>
        <taxon>Dikarya</taxon>
        <taxon>Basidiomycota</taxon>
        <taxon>Pucciniomycotina</taxon>
        <taxon>Pucciniomycetes</taxon>
        <taxon>Pucciniales</taxon>
        <taxon>Sphaerophragmiaceae</taxon>
        <taxon>Austropuccinia</taxon>
    </lineage>
</organism>
<protein>
    <submittedName>
        <fullName evidence="2">Uncharacterized protein</fullName>
    </submittedName>
</protein>
<keyword evidence="3" id="KW-1185">Reference proteome</keyword>
<dbReference type="Proteomes" id="UP000765509">
    <property type="component" value="Unassembled WGS sequence"/>
</dbReference>
<dbReference type="EMBL" id="AVOT02105731">
    <property type="protein sequence ID" value="MBW0579712.1"/>
    <property type="molecule type" value="Genomic_DNA"/>
</dbReference>
<accession>A0A9Q3Q1D4</accession>
<name>A0A9Q3Q1D4_9BASI</name>
<feature type="region of interest" description="Disordered" evidence="1">
    <location>
        <begin position="75"/>
        <end position="100"/>
    </location>
</feature>
<gene>
    <name evidence="2" type="ORF">O181_119427</name>
</gene>